<reference evidence="4" key="1">
    <citation type="submission" date="2019-08" db="EMBL/GenBank/DDBJ databases">
        <authorList>
            <person name="Kucharzyk K."/>
            <person name="Murdoch R.W."/>
            <person name="Higgins S."/>
            <person name="Loffler F."/>
        </authorList>
    </citation>
    <scope>NUCLEOTIDE SEQUENCE</scope>
</reference>
<name>A0A645H177_9ZZZZ</name>
<evidence type="ECO:0000313" key="4">
    <source>
        <dbReference type="EMBL" id="MPN30074.1"/>
    </source>
</evidence>
<dbReference type="GO" id="GO:0016226">
    <property type="term" value="P:iron-sulfur cluster assembly"/>
    <property type="evidence" value="ECO:0007669"/>
    <property type="project" value="InterPro"/>
</dbReference>
<dbReference type="InterPro" id="IPR055346">
    <property type="entry name" value="Fe-S_cluster_assembly_SufBD"/>
</dbReference>
<evidence type="ECO:0000256" key="2">
    <source>
        <dbReference type="SAM" id="MobiDB-lite"/>
    </source>
</evidence>
<dbReference type="SUPFAM" id="SSF101960">
    <property type="entry name" value="Stabilizer of iron transporter SufD"/>
    <property type="match status" value="1"/>
</dbReference>
<dbReference type="PANTHER" id="PTHR30508:SF1">
    <property type="entry name" value="UPF0051 PROTEIN ABCI8, CHLOROPLASTIC-RELATED"/>
    <property type="match status" value="1"/>
</dbReference>
<dbReference type="InterPro" id="IPR000825">
    <property type="entry name" value="SUF_FeS_clus_asmbl_SufBD_core"/>
</dbReference>
<gene>
    <name evidence="4" type="primary">sufB_14</name>
    <name evidence="4" type="ORF">SDC9_177531</name>
</gene>
<feature type="domain" description="SUF system FeS cluster assembly SufBD core" evidence="3">
    <location>
        <begin position="2"/>
        <end position="115"/>
    </location>
</feature>
<comment type="similarity">
    <text evidence="1">Belongs to the iron-sulfur cluster assembly SufBD family.</text>
</comment>
<dbReference type="InterPro" id="IPR037284">
    <property type="entry name" value="SUF_FeS_clus_asmbl_SufBD_sf"/>
</dbReference>
<proteinExistence type="inferred from homology"/>
<dbReference type="PANTHER" id="PTHR30508">
    <property type="entry name" value="FES CLUSTER ASSEMBLY PROTEIN SUF"/>
    <property type="match status" value="1"/>
</dbReference>
<comment type="caution">
    <text evidence="4">The sequence shown here is derived from an EMBL/GenBank/DDBJ whole genome shotgun (WGS) entry which is preliminary data.</text>
</comment>
<protein>
    <submittedName>
        <fullName evidence="4">FeS cluster assembly protein SufB</fullName>
    </submittedName>
</protein>
<organism evidence="4">
    <name type="scientific">bioreactor metagenome</name>
    <dbReference type="NCBI Taxonomy" id="1076179"/>
    <lineage>
        <taxon>unclassified sequences</taxon>
        <taxon>metagenomes</taxon>
        <taxon>ecological metagenomes</taxon>
    </lineage>
</organism>
<feature type="region of interest" description="Disordered" evidence="2">
    <location>
        <begin position="1"/>
        <end position="20"/>
    </location>
</feature>
<evidence type="ECO:0000259" key="3">
    <source>
        <dbReference type="Pfam" id="PF01458"/>
    </source>
</evidence>
<dbReference type="EMBL" id="VSSQ01081064">
    <property type="protein sequence ID" value="MPN30074.1"/>
    <property type="molecule type" value="Genomic_DNA"/>
</dbReference>
<dbReference type="Pfam" id="PF01458">
    <property type="entry name" value="SUFBD_core"/>
    <property type="match status" value="1"/>
</dbReference>
<evidence type="ECO:0000256" key="1">
    <source>
        <dbReference type="ARBA" id="ARBA00043967"/>
    </source>
</evidence>
<accession>A0A645H177</accession>
<sequence>MTHDNQTARSDMKVHLDGNGSSTQIISRSVAKGYSDQTFYPIAVGNAPCKAHIQCDSIIMDNAKIRSIPEIEANHRDANIIHEAAIGRINNDQLIKLQTFGLSEEEAEKIIIEGFLK</sequence>
<dbReference type="AlphaFoldDB" id="A0A645H177"/>